<feature type="domain" description="Histidine kinase" evidence="10">
    <location>
        <begin position="600"/>
        <end position="824"/>
    </location>
</feature>
<dbReference type="PRINTS" id="PR00344">
    <property type="entry name" value="BCTRLSENSOR"/>
</dbReference>
<dbReference type="Pfam" id="PF00072">
    <property type="entry name" value="Response_reg"/>
    <property type="match status" value="2"/>
</dbReference>
<dbReference type="Gene3D" id="3.40.50.2300">
    <property type="match status" value="2"/>
</dbReference>
<feature type="compositionally biased region" description="Low complexity" evidence="8">
    <location>
        <begin position="114"/>
        <end position="125"/>
    </location>
</feature>
<keyword evidence="6" id="KW-0902">Two-component regulatory system</keyword>
<evidence type="ECO:0000256" key="1">
    <source>
        <dbReference type="ARBA" id="ARBA00000085"/>
    </source>
</evidence>
<feature type="domain" description="Response regulatory" evidence="11">
    <location>
        <begin position="854"/>
        <end position="967"/>
    </location>
</feature>
<dbReference type="Pfam" id="PF05227">
    <property type="entry name" value="CHASE3"/>
    <property type="match status" value="1"/>
</dbReference>
<dbReference type="InterPro" id="IPR000700">
    <property type="entry name" value="PAS-assoc_C"/>
</dbReference>
<evidence type="ECO:0000256" key="7">
    <source>
        <dbReference type="PROSITE-ProRule" id="PRU00169"/>
    </source>
</evidence>
<dbReference type="PANTHER" id="PTHR43047">
    <property type="entry name" value="TWO-COMPONENT HISTIDINE PROTEIN KINASE"/>
    <property type="match status" value="1"/>
</dbReference>
<evidence type="ECO:0000313" key="15">
    <source>
        <dbReference type="Proteomes" id="UP000295023"/>
    </source>
</evidence>
<feature type="transmembrane region" description="Helical" evidence="9">
    <location>
        <begin position="292"/>
        <end position="315"/>
    </location>
</feature>
<dbReference type="InterPro" id="IPR004358">
    <property type="entry name" value="Sig_transdc_His_kin-like_C"/>
</dbReference>
<dbReference type="SUPFAM" id="SSF55874">
    <property type="entry name" value="ATPase domain of HSP90 chaperone/DNA topoisomerase II/histidine kinase"/>
    <property type="match status" value="1"/>
</dbReference>
<dbReference type="Gene3D" id="3.30.450.20">
    <property type="entry name" value="PAS domain"/>
    <property type="match status" value="2"/>
</dbReference>
<dbReference type="EC" id="2.7.13.3" evidence="2"/>
<dbReference type="InterPro" id="IPR005467">
    <property type="entry name" value="His_kinase_dom"/>
</dbReference>
<dbReference type="InterPro" id="IPR035965">
    <property type="entry name" value="PAS-like_dom_sf"/>
</dbReference>
<name>A0A4R4DW86_9PROT</name>
<feature type="domain" description="Response regulatory" evidence="11">
    <location>
        <begin position="974"/>
        <end position="1094"/>
    </location>
</feature>
<dbReference type="InterPro" id="IPR011006">
    <property type="entry name" value="CheY-like_superfamily"/>
</dbReference>
<dbReference type="CDD" id="cd16922">
    <property type="entry name" value="HATPase_EvgS-ArcB-TorS-like"/>
    <property type="match status" value="1"/>
</dbReference>
<keyword evidence="3 7" id="KW-0597">Phosphoprotein</keyword>
<accession>A0A4R4DW86</accession>
<dbReference type="FunFam" id="3.30.565.10:FF:000010">
    <property type="entry name" value="Sensor histidine kinase RcsC"/>
    <property type="match status" value="1"/>
</dbReference>
<dbReference type="PROSITE" id="PS50112">
    <property type="entry name" value="PAS"/>
    <property type="match status" value="1"/>
</dbReference>
<keyword evidence="4" id="KW-0808">Transferase</keyword>
<dbReference type="CDD" id="cd00130">
    <property type="entry name" value="PAS"/>
    <property type="match status" value="1"/>
</dbReference>
<keyword evidence="15" id="KW-1185">Reference proteome</keyword>
<evidence type="ECO:0000259" key="10">
    <source>
        <dbReference type="PROSITE" id="PS50109"/>
    </source>
</evidence>
<dbReference type="PROSITE" id="PS50110">
    <property type="entry name" value="RESPONSE_REGULATORY"/>
    <property type="match status" value="2"/>
</dbReference>
<reference evidence="14 15" key="1">
    <citation type="submission" date="2019-03" db="EMBL/GenBank/DDBJ databases">
        <title>Paracraurococcus aquatilis NE82 genome sequence.</title>
        <authorList>
            <person name="Zhao Y."/>
            <person name="Du Z."/>
        </authorList>
    </citation>
    <scope>NUCLEOTIDE SEQUENCE [LARGE SCALE GENOMIC DNA]</scope>
    <source>
        <strain evidence="14 15">NE82</strain>
    </source>
</reference>
<dbReference type="InterPro" id="IPR013655">
    <property type="entry name" value="PAS_fold_3"/>
</dbReference>
<dbReference type="PROSITE" id="PS50109">
    <property type="entry name" value="HIS_KIN"/>
    <property type="match status" value="1"/>
</dbReference>
<dbReference type="SMART" id="SM00448">
    <property type="entry name" value="REC"/>
    <property type="match status" value="2"/>
</dbReference>
<protein>
    <recommendedName>
        <fullName evidence="2">histidine kinase</fullName>
        <ecNumber evidence="2">2.7.13.3</ecNumber>
    </recommendedName>
</protein>
<evidence type="ECO:0000256" key="3">
    <source>
        <dbReference type="ARBA" id="ARBA00022553"/>
    </source>
</evidence>
<dbReference type="InterPro" id="IPR000014">
    <property type="entry name" value="PAS"/>
</dbReference>
<dbReference type="CDD" id="cd17574">
    <property type="entry name" value="REC_OmpR"/>
    <property type="match status" value="1"/>
</dbReference>
<dbReference type="Pfam" id="PF02518">
    <property type="entry name" value="HATPase_c"/>
    <property type="match status" value="1"/>
</dbReference>
<organism evidence="14 15">
    <name type="scientific">Roseicella aquatilis</name>
    <dbReference type="NCBI Taxonomy" id="2527868"/>
    <lineage>
        <taxon>Bacteria</taxon>
        <taxon>Pseudomonadati</taxon>
        <taxon>Pseudomonadota</taxon>
        <taxon>Alphaproteobacteria</taxon>
        <taxon>Acetobacterales</taxon>
        <taxon>Roseomonadaceae</taxon>
        <taxon>Roseicella</taxon>
    </lineage>
</organism>
<comment type="caution">
    <text evidence="14">The sequence shown here is derived from an EMBL/GenBank/DDBJ whole genome shotgun (WGS) entry which is preliminary data.</text>
</comment>
<dbReference type="InterPro" id="IPR001789">
    <property type="entry name" value="Sig_transdc_resp-reg_receiver"/>
</dbReference>
<evidence type="ECO:0000256" key="9">
    <source>
        <dbReference type="SAM" id="Phobius"/>
    </source>
</evidence>
<gene>
    <name evidence="14" type="ORF">EXY23_06040</name>
</gene>
<dbReference type="AlphaFoldDB" id="A0A4R4DW86"/>
<keyword evidence="9" id="KW-0812">Transmembrane</keyword>
<dbReference type="GO" id="GO:0009927">
    <property type="term" value="F:histidine phosphotransfer kinase activity"/>
    <property type="evidence" value="ECO:0007669"/>
    <property type="project" value="TreeGrafter"/>
</dbReference>
<evidence type="ECO:0000256" key="6">
    <source>
        <dbReference type="ARBA" id="ARBA00023012"/>
    </source>
</evidence>
<keyword evidence="5" id="KW-0418">Kinase</keyword>
<evidence type="ECO:0000256" key="2">
    <source>
        <dbReference type="ARBA" id="ARBA00012438"/>
    </source>
</evidence>
<dbReference type="InterPro" id="IPR003594">
    <property type="entry name" value="HATPase_dom"/>
</dbReference>
<dbReference type="FunFam" id="3.30.450.20:FF:000099">
    <property type="entry name" value="Sensory box sensor histidine kinase"/>
    <property type="match status" value="1"/>
</dbReference>
<dbReference type="InterPro" id="IPR013656">
    <property type="entry name" value="PAS_4"/>
</dbReference>
<dbReference type="Pfam" id="PF00512">
    <property type="entry name" value="HisKA"/>
    <property type="match status" value="1"/>
</dbReference>
<feature type="modified residue" description="4-aspartylphosphate" evidence="7">
    <location>
        <position position="903"/>
    </location>
</feature>
<dbReference type="SMART" id="SM00388">
    <property type="entry name" value="HisKA"/>
    <property type="match status" value="1"/>
</dbReference>
<dbReference type="InterPro" id="IPR036890">
    <property type="entry name" value="HATPase_C_sf"/>
</dbReference>
<comment type="caution">
    <text evidence="7">Lacks conserved residue(s) required for the propagation of feature annotation.</text>
</comment>
<dbReference type="GO" id="GO:0005886">
    <property type="term" value="C:plasma membrane"/>
    <property type="evidence" value="ECO:0007669"/>
    <property type="project" value="TreeGrafter"/>
</dbReference>
<feature type="compositionally biased region" description="Polar residues" evidence="8">
    <location>
        <begin position="1"/>
        <end position="10"/>
    </location>
</feature>
<dbReference type="InterPro" id="IPR007891">
    <property type="entry name" value="CHASE3"/>
</dbReference>
<keyword evidence="9" id="KW-1133">Transmembrane helix</keyword>
<feature type="region of interest" description="Disordered" evidence="8">
    <location>
        <begin position="1"/>
        <end position="125"/>
    </location>
</feature>
<dbReference type="PANTHER" id="PTHR43047:SF72">
    <property type="entry name" value="OSMOSENSING HISTIDINE PROTEIN KINASE SLN1"/>
    <property type="match status" value="1"/>
</dbReference>
<keyword evidence="9" id="KW-0472">Membrane</keyword>
<evidence type="ECO:0000256" key="8">
    <source>
        <dbReference type="SAM" id="MobiDB-lite"/>
    </source>
</evidence>
<feature type="domain" description="PAS" evidence="12">
    <location>
        <begin position="451"/>
        <end position="521"/>
    </location>
</feature>
<evidence type="ECO:0000259" key="12">
    <source>
        <dbReference type="PROSITE" id="PS50112"/>
    </source>
</evidence>
<dbReference type="CDD" id="cd19410">
    <property type="entry name" value="HK9-like_sensor"/>
    <property type="match status" value="1"/>
</dbReference>
<dbReference type="InterPro" id="IPR036097">
    <property type="entry name" value="HisK_dim/P_sf"/>
</dbReference>
<comment type="catalytic activity">
    <reaction evidence="1">
        <text>ATP + protein L-histidine = ADP + protein N-phospho-L-histidine.</text>
        <dbReference type="EC" id="2.7.13.3"/>
    </reaction>
</comment>
<evidence type="ECO:0000259" key="13">
    <source>
        <dbReference type="PROSITE" id="PS50113"/>
    </source>
</evidence>
<dbReference type="OrthoDB" id="9801651at2"/>
<evidence type="ECO:0000256" key="4">
    <source>
        <dbReference type="ARBA" id="ARBA00022679"/>
    </source>
</evidence>
<evidence type="ECO:0000256" key="5">
    <source>
        <dbReference type="ARBA" id="ARBA00022777"/>
    </source>
</evidence>
<dbReference type="InterPro" id="IPR003661">
    <property type="entry name" value="HisK_dim/P_dom"/>
</dbReference>
<dbReference type="Gene3D" id="3.30.565.10">
    <property type="entry name" value="Histidine kinase-like ATPase, C-terminal domain"/>
    <property type="match status" value="1"/>
</dbReference>
<dbReference type="SUPFAM" id="SSF55785">
    <property type="entry name" value="PYP-like sensor domain (PAS domain)"/>
    <property type="match status" value="2"/>
</dbReference>
<dbReference type="SMART" id="SM00091">
    <property type="entry name" value="PAS"/>
    <property type="match status" value="2"/>
</dbReference>
<sequence length="1113" mass="119887">MTTAAPQSVASPPGPMPGSRRTPSARRGRGASSSCHAAIVQPPSSLRSGPATPGPRRRCGGSNARRSAWPGPDLRPTLPRTFRPRRRLAGRITSPQWTQDLDGSATPPSPTPPATAAGAGPRGSGRAPLAAAALVVLAILLTGWSLVAGRRDRADVAASNAAMLRAEALLSAMRDVETGQRGFALTGREEFLEPYEAGRAAAARDLAVLEAEQPRSGLDPARLRGLVRARQELAARVVALRREQGLDSARLAAEEGQGKLAMDALRAETTRAQAALADRVQLLQQRDDRRTAWAFAAGLVLVLAAGAVLGVYALARRRAERRATALLDGVMENAPVGLGLLDRDLRLQHANRALAEMTERTLGLEAGTRDLRAALPEEARAAVEPRLRAVLEGSRSASEVEVVIRPPGRPKAAPRHLQMSFFPLPDESLGAGLVAIDVSLRRRYEERLRRSEARLRTLVDSIPQLAWMTDAEGGVQWYNRRWYDYTGTTPEEMQGDGWMKVQHPDHVERVVQRFRAAIAAGEPWEDTFPLRGGDGRYGWFLSRALPLRDEPDEEYPEGRLVGWFGTNTDITAMRAAEEDLAAARDAAEDANRAKSQFIANMSHELRTPLSAVIGYAEMLEEDVTDLGEAGEPILEDLRKIAANARHLLSLINDVLDLSKIEAGKMEVQAEDFAVEPLLREVADTVQALVGRKHNALALEVAPDLGGMHSDTVKLRQCLFNLLSNATKFTEGGRITLAAARRQQEGRDWVEFRVADTGIGMTEEQIQRLFQRFSQADASTTRRFGGTGLGLAITRAFCTMLGGDIAVESAPGAGTTFTIRLPADLREARAEPGEPEAATEELPGPPEAEAGSAGLVLVIDDDAATRDLLTRFLRREGFAVRAAPEGVTGLRMARELRPNAILLDVMMPRMDGWAVLSAVKSDPALAETPVIMVTVVQERGLAFSLGAADYLTKPVQWPRLKAALDRARAATSSGSALLLERDDGQRRELRQLLEAEGWTVREAADSATALRLLEAGGGAAAPDLVLAGVPGPEGDGIALIQELRRRPEWRAVPVIALAEGEMSDAECEGLRGQVRRVLPAEEEPPEGLVAELRRIAAGSGAPAPAPSGPMEKTT</sequence>
<dbReference type="CDD" id="cd00082">
    <property type="entry name" value="HisKA"/>
    <property type="match status" value="1"/>
</dbReference>
<dbReference type="GO" id="GO:0000155">
    <property type="term" value="F:phosphorelay sensor kinase activity"/>
    <property type="evidence" value="ECO:0007669"/>
    <property type="project" value="InterPro"/>
</dbReference>
<dbReference type="Pfam" id="PF08447">
    <property type="entry name" value="PAS_3"/>
    <property type="match status" value="1"/>
</dbReference>
<feature type="domain" description="PAC" evidence="13">
    <location>
        <begin position="524"/>
        <end position="582"/>
    </location>
</feature>
<dbReference type="SUPFAM" id="SSF52172">
    <property type="entry name" value="CheY-like"/>
    <property type="match status" value="2"/>
</dbReference>
<dbReference type="SUPFAM" id="SSF47384">
    <property type="entry name" value="Homodimeric domain of signal transducing histidine kinase"/>
    <property type="match status" value="1"/>
</dbReference>
<dbReference type="SMART" id="SM00387">
    <property type="entry name" value="HATPase_c"/>
    <property type="match status" value="1"/>
</dbReference>
<evidence type="ECO:0000313" key="14">
    <source>
        <dbReference type="EMBL" id="TCZ64928.1"/>
    </source>
</evidence>
<proteinExistence type="predicted"/>
<dbReference type="NCBIfam" id="TIGR00229">
    <property type="entry name" value="sensory_box"/>
    <property type="match status" value="1"/>
</dbReference>
<evidence type="ECO:0000259" key="11">
    <source>
        <dbReference type="PROSITE" id="PS50110"/>
    </source>
</evidence>
<dbReference type="Proteomes" id="UP000295023">
    <property type="component" value="Unassembled WGS sequence"/>
</dbReference>
<feature type="transmembrane region" description="Helical" evidence="9">
    <location>
        <begin position="129"/>
        <end position="147"/>
    </location>
</feature>
<dbReference type="Gene3D" id="1.10.287.130">
    <property type="match status" value="1"/>
</dbReference>
<dbReference type="PROSITE" id="PS50113">
    <property type="entry name" value="PAC"/>
    <property type="match status" value="1"/>
</dbReference>
<dbReference type="Pfam" id="PF08448">
    <property type="entry name" value="PAS_4"/>
    <property type="match status" value="1"/>
</dbReference>
<dbReference type="EMBL" id="SKBM01000004">
    <property type="protein sequence ID" value="TCZ64928.1"/>
    <property type="molecule type" value="Genomic_DNA"/>
</dbReference>